<dbReference type="Proteomes" id="UP000320791">
    <property type="component" value="Unassembled WGS sequence"/>
</dbReference>
<proteinExistence type="predicted"/>
<evidence type="ECO:0000256" key="2">
    <source>
        <dbReference type="SAM" id="Phobius"/>
    </source>
</evidence>
<dbReference type="InterPro" id="IPR021449">
    <property type="entry name" value="DUF3099"/>
</dbReference>
<comment type="caution">
    <text evidence="3">The sequence shown here is derived from an EMBL/GenBank/DDBJ whole genome shotgun (WGS) entry which is preliminary data.</text>
</comment>
<organism evidence="3 4">
    <name type="scientific">Corynebacterium canis</name>
    <dbReference type="NCBI Taxonomy" id="679663"/>
    <lineage>
        <taxon>Bacteria</taxon>
        <taxon>Bacillati</taxon>
        <taxon>Actinomycetota</taxon>
        <taxon>Actinomycetes</taxon>
        <taxon>Mycobacteriales</taxon>
        <taxon>Corynebacteriaceae</taxon>
        <taxon>Corynebacterium</taxon>
    </lineage>
</organism>
<dbReference type="AlphaFoldDB" id="A0A5C5UNA8"/>
<protein>
    <submittedName>
        <fullName evidence="3">DUF3099 domain-containing protein</fullName>
    </submittedName>
</protein>
<keyword evidence="2" id="KW-0812">Transmembrane</keyword>
<evidence type="ECO:0000313" key="4">
    <source>
        <dbReference type="Proteomes" id="UP000320791"/>
    </source>
</evidence>
<feature type="compositionally biased region" description="Basic and acidic residues" evidence="1">
    <location>
        <begin position="143"/>
        <end position="161"/>
    </location>
</feature>
<name>A0A5C5UNA8_9CORY</name>
<evidence type="ECO:0000256" key="1">
    <source>
        <dbReference type="SAM" id="MobiDB-lite"/>
    </source>
</evidence>
<sequence>MCMSWGSEKEKQAGSTARRFSVRGRRRSDVELITDARQSPLENWRHRKRVYAILQGLRIPFLLASGVAYVWLHNWILAAILFVVSVPLPWIAVVIANGVGEPHDPRRKQVYKPQVARERAAYQQQLLASGPAHPELLPGDSAGRLELDAPHHPRVIDHDDS</sequence>
<feature type="transmembrane region" description="Helical" evidence="2">
    <location>
        <begin position="75"/>
        <end position="99"/>
    </location>
</feature>
<keyword evidence="2" id="KW-0472">Membrane</keyword>
<dbReference type="Pfam" id="PF11298">
    <property type="entry name" value="DUF3099"/>
    <property type="match status" value="1"/>
</dbReference>
<keyword evidence="2" id="KW-1133">Transmembrane helix</keyword>
<reference evidence="3 4" key="1">
    <citation type="submission" date="2019-08" db="EMBL/GenBank/DDBJ databases">
        <authorList>
            <person name="Lei W."/>
        </authorList>
    </citation>
    <scope>NUCLEOTIDE SEQUENCE [LARGE SCALE GENOMIC DNA]</scope>
    <source>
        <strain evidence="3 4">CCUG 58627</strain>
    </source>
</reference>
<gene>
    <name evidence="3" type="ORF">FRX94_03200</name>
</gene>
<dbReference type="OrthoDB" id="5188998at2"/>
<keyword evidence="4" id="KW-1185">Reference proteome</keyword>
<evidence type="ECO:0000313" key="3">
    <source>
        <dbReference type="EMBL" id="TWT26865.1"/>
    </source>
</evidence>
<feature type="region of interest" description="Disordered" evidence="1">
    <location>
        <begin position="130"/>
        <end position="161"/>
    </location>
</feature>
<feature type="transmembrane region" description="Helical" evidence="2">
    <location>
        <begin position="50"/>
        <end position="69"/>
    </location>
</feature>
<dbReference type="EMBL" id="VOHM01000005">
    <property type="protein sequence ID" value="TWT26865.1"/>
    <property type="molecule type" value="Genomic_DNA"/>
</dbReference>
<accession>A0A5C5UNA8</accession>